<dbReference type="AlphaFoldDB" id="A0A6B0Y0B1"/>
<protein>
    <submittedName>
        <fullName evidence="1">Uncharacterized protein</fullName>
    </submittedName>
</protein>
<name>A0A6B0Y0B1_9RHOB</name>
<comment type="caution">
    <text evidence="1">The sequence shown here is derived from an EMBL/GenBank/DDBJ whole genome shotgun (WGS) entry which is preliminary data.</text>
</comment>
<evidence type="ECO:0000313" key="1">
    <source>
        <dbReference type="EMBL" id="MXY33513.1"/>
    </source>
</evidence>
<reference evidence="1" key="1">
    <citation type="submission" date="2019-09" db="EMBL/GenBank/DDBJ databases">
        <title>Characterisation of the sponge microbiome using genome-centric metagenomics.</title>
        <authorList>
            <person name="Engelberts J.P."/>
            <person name="Robbins S.J."/>
            <person name="De Goeij J.M."/>
            <person name="Aranda M."/>
            <person name="Bell S.C."/>
            <person name="Webster N.S."/>
        </authorList>
    </citation>
    <scope>NUCLEOTIDE SEQUENCE</scope>
    <source>
        <strain evidence="1">SB0664_bin_43</strain>
    </source>
</reference>
<sequence length="191" mass="21670">MREREERRLIRLARKAGYFQVRIRNDEFLAIFKGAFLSEPRRRSTLDRLEARREAHYAGRRARDARRKALLGGFLVAQCRHKPEVHARLSPDIRNWLASHRSVGVGTRNVEALEGFLADPAHVGLTARSDGSETARRERTHRLILLGAWVLARRGGVGELRALVAAELAQFLEQGRRVARNKALLKGVLGK</sequence>
<gene>
    <name evidence="1" type="ORF">F4Y60_05370</name>
</gene>
<proteinExistence type="predicted"/>
<dbReference type="EMBL" id="VXRY01000218">
    <property type="protein sequence ID" value="MXY33513.1"/>
    <property type="molecule type" value="Genomic_DNA"/>
</dbReference>
<organism evidence="1">
    <name type="scientific">Boseongicola sp. SB0664_bin_43</name>
    <dbReference type="NCBI Taxonomy" id="2604844"/>
    <lineage>
        <taxon>Bacteria</taxon>
        <taxon>Pseudomonadati</taxon>
        <taxon>Pseudomonadota</taxon>
        <taxon>Alphaproteobacteria</taxon>
        <taxon>Rhodobacterales</taxon>
        <taxon>Paracoccaceae</taxon>
        <taxon>Boseongicola</taxon>
    </lineage>
</organism>
<accession>A0A6B0Y0B1</accession>